<dbReference type="Proteomes" id="UP000634136">
    <property type="component" value="Unassembled WGS sequence"/>
</dbReference>
<gene>
    <name evidence="1" type="ORF">G2W53_018617</name>
</gene>
<evidence type="ECO:0008006" key="3">
    <source>
        <dbReference type="Google" id="ProtNLM"/>
    </source>
</evidence>
<name>A0A834TSC9_9FABA</name>
<accession>A0A834TSC9</accession>
<dbReference type="AlphaFoldDB" id="A0A834TSC9"/>
<organism evidence="1 2">
    <name type="scientific">Senna tora</name>
    <dbReference type="NCBI Taxonomy" id="362788"/>
    <lineage>
        <taxon>Eukaryota</taxon>
        <taxon>Viridiplantae</taxon>
        <taxon>Streptophyta</taxon>
        <taxon>Embryophyta</taxon>
        <taxon>Tracheophyta</taxon>
        <taxon>Spermatophyta</taxon>
        <taxon>Magnoliopsida</taxon>
        <taxon>eudicotyledons</taxon>
        <taxon>Gunneridae</taxon>
        <taxon>Pentapetalae</taxon>
        <taxon>rosids</taxon>
        <taxon>fabids</taxon>
        <taxon>Fabales</taxon>
        <taxon>Fabaceae</taxon>
        <taxon>Caesalpinioideae</taxon>
        <taxon>Cassia clade</taxon>
        <taxon>Senna</taxon>
    </lineage>
</organism>
<dbReference type="OrthoDB" id="1746033at2759"/>
<reference evidence="1" key="1">
    <citation type="submission" date="2020-09" db="EMBL/GenBank/DDBJ databases">
        <title>Genome-Enabled Discovery of Anthraquinone Biosynthesis in Senna tora.</title>
        <authorList>
            <person name="Kang S.-H."/>
            <person name="Pandey R.P."/>
            <person name="Lee C.-M."/>
            <person name="Sim J.-S."/>
            <person name="Jeong J.-T."/>
            <person name="Choi B.-S."/>
            <person name="Jung M."/>
            <person name="Ginzburg D."/>
            <person name="Zhao K."/>
            <person name="Won S.Y."/>
            <person name="Oh T.-J."/>
            <person name="Yu Y."/>
            <person name="Kim N.-H."/>
            <person name="Lee O.R."/>
            <person name="Lee T.-H."/>
            <person name="Bashyal P."/>
            <person name="Kim T.-S."/>
            <person name="Lee W.-H."/>
            <person name="Kawkins C."/>
            <person name="Kim C.-K."/>
            <person name="Kim J.S."/>
            <person name="Ahn B.O."/>
            <person name="Rhee S.Y."/>
            <person name="Sohng J.K."/>
        </authorList>
    </citation>
    <scope>NUCLEOTIDE SEQUENCE</scope>
    <source>
        <tissue evidence="1">Leaf</tissue>
    </source>
</reference>
<comment type="caution">
    <text evidence="1">The sequence shown here is derived from an EMBL/GenBank/DDBJ whole genome shotgun (WGS) entry which is preliminary data.</text>
</comment>
<keyword evidence="2" id="KW-1185">Reference proteome</keyword>
<dbReference type="PANTHER" id="PTHR37610">
    <property type="entry name" value="CCHC-TYPE DOMAIN-CONTAINING PROTEIN"/>
    <property type="match status" value="1"/>
</dbReference>
<proteinExistence type="predicted"/>
<evidence type="ECO:0000313" key="2">
    <source>
        <dbReference type="Proteomes" id="UP000634136"/>
    </source>
</evidence>
<protein>
    <recommendedName>
        <fullName evidence="3">Retrotransposon Copia-like N-terminal domain-containing protein</fullName>
    </recommendedName>
</protein>
<dbReference type="PANTHER" id="PTHR37610:SF47">
    <property type="entry name" value="RETROTRANSPOSON COPIA-LIKE N-TERMINAL DOMAIN-CONTAINING PROTEIN"/>
    <property type="match status" value="1"/>
</dbReference>
<sequence length="129" mass="14880">MISSMADSCVNAINTRCQNLKSLFRNWTDAPPVLIRITGHKLNGYNFLQWCQYVFMFICGKGKDDYLIGLAQAPCVQDATYEKWKAKNQMVMSWLINSMTTEVGENFLLYETAQDIWEATKEAYSIQEK</sequence>
<evidence type="ECO:0000313" key="1">
    <source>
        <dbReference type="EMBL" id="KAF7827453.1"/>
    </source>
</evidence>
<dbReference type="EMBL" id="JAAIUW010000006">
    <property type="protein sequence ID" value="KAF7827453.1"/>
    <property type="molecule type" value="Genomic_DNA"/>
</dbReference>